<dbReference type="RefSeq" id="WP_023367653.1">
    <property type="nucleotide sequence ID" value="NZ_BLYZ01000002.1"/>
</dbReference>
<dbReference type="GO" id="GO:0016740">
    <property type="term" value="F:transferase activity"/>
    <property type="evidence" value="ECO:0007669"/>
    <property type="project" value="UniProtKB-KW"/>
</dbReference>
<feature type="domain" description="Aminoglycoside phosphotransferase" evidence="1">
    <location>
        <begin position="23"/>
        <end position="242"/>
    </location>
</feature>
<keyword evidence="2" id="KW-0808">Transferase</keyword>
<dbReference type="CDD" id="cd05154">
    <property type="entry name" value="ACAD10_11_N-like"/>
    <property type="match status" value="1"/>
</dbReference>
<dbReference type="InterPro" id="IPR002575">
    <property type="entry name" value="Aminoglycoside_PTrfase"/>
</dbReference>
<organism evidence="2">
    <name type="scientific">Mycobacterium kansasii</name>
    <dbReference type="NCBI Taxonomy" id="1768"/>
    <lineage>
        <taxon>Bacteria</taxon>
        <taxon>Bacillati</taxon>
        <taxon>Actinomycetota</taxon>
        <taxon>Actinomycetes</taxon>
        <taxon>Mycobacteriales</taxon>
        <taxon>Mycobacteriaceae</taxon>
        <taxon>Mycobacterium</taxon>
    </lineage>
</organism>
<dbReference type="EMBL" id="LR589279">
    <property type="protein sequence ID" value="VTO99353.1"/>
    <property type="molecule type" value="Genomic_DNA"/>
</dbReference>
<reference evidence="2" key="1">
    <citation type="submission" date="2019-05" db="EMBL/GenBank/DDBJ databases">
        <authorList>
            <person name="Naeem R."/>
            <person name="Antony C."/>
            <person name="Guan Q."/>
        </authorList>
    </citation>
    <scope>NUCLEOTIDE SEQUENCE</scope>
    <source>
        <strain evidence="2">3</strain>
    </source>
</reference>
<dbReference type="Gene3D" id="3.90.1200.10">
    <property type="match status" value="1"/>
</dbReference>
<sequence length="325" mass="35602">MVELTDPDLERLRRRLAPAHIEDLRPLTGGASSLTYAGQRLGDRVVVKMAPPGIQPTRNRDVLRQCRIIKALRATPVPVPDVLWADAGDPPEIPPLFVMSWIDGSSLEPLFDLDCACESEDIVAERFRSAAATMAQLHRIQPAAIGLGSEPIVGAEAEIDRWCRALETVDPTLAAGWIDLGKALRAAAPPPLPPAVVHGDFRLGNLRAVDGRITGVLDWEIWSVGDPRVDVGWFLINCDRQTYQRATPYAGATPSPAELVSIYCAAAGYRLPDLAWFQALACFKSAATWSLIVKHNRRRHRPDANVEAMAQVLPHLLSRACILLD</sequence>
<dbReference type="PANTHER" id="PTHR21310">
    <property type="entry name" value="AMINOGLYCOSIDE PHOSPHOTRANSFERASE-RELATED-RELATED"/>
    <property type="match status" value="1"/>
</dbReference>
<dbReference type="PANTHER" id="PTHR21310:SF40">
    <property type="entry name" value="AMINOGLYCOSIDE PHOSPHOTRANSFERASE DOMAIN-CONTAINING PROTEIN-RELATED"/>
    <property type="match status" value="1"/>
</dbReference>
<dbReference type="InterPro" id="IPR051678">
    <property type="entry name" value="AGP_Transferase"/>
</dbReference>
<protein>
    <submittedName>
        <fullName evidence="2">Aminoglycoside phosphotransferase</fullName>
    </submittedName>
</protein>
<evidence type="ECO:0000313" key="2">
    <source>
        <dbReference type="EMBL" id="VTO99353.1"/>
    </source>
</evidence>
<gene>
    <name evidence="2" type="ORF">BIN_B_01864</name>
</gene>
<dbReference type="AlphaFoldDB" id="A0A653EP99"/>
<dbReference type="Pfam" id="PF01636">
    <property type="entry name" value="APH"/>
    <property type="match status" value="1"/>
</dbReference>
<dbReference type="Gene3D" id="3.30.200.20">
    <property type="entry name" value="Phosphorylase Kinase, domain 1"/>
    <property type="match status" value="1"/>
</dbReference>
<proteinExistence type="predicted"/>
<dbReference type="InterPro" id="IPR041726">
    <property type="entry name" value="ACAD10_11_N"/>
</dbReference>
<dbReference type="SUPFAM" id="SSF56112">
    <property type="entry name" value="Protein kinase-like (PK-like)"/>
    <property type="match status" value="1"/>
</dbReference>
<dbReference type="InterPro" id="IPR011009">
    <property type="entry name" value="Kinase-like_dom_sf"/>
</dbReference>
<evidence type="ECO:0000259" key="1">
    <source>
        <dbReference type="Pfam" id="PF01636"/>
    </source>
</evidence>
<name>A0A653EP99_MYCKA</name>
<accession>A0A653EP99</accession>
<dbReference type="GeneID" id="29698580"/>